<dbReference type="InterPro" id="IPR029016">
    <property type="entry name" value="GAF-like_dom_sf"/>
</dbReference>
<evidence type="ECO:0000259" key="3">
    <source>
        <dbReference type="PROSITE" id="PS50921"/>
    </source>
</evidence>
<sequence>MDWTANHSPPIRGRRGIAATENDDVLDAEVDHFEELIRRLLHTSSVAEALQQVADAAGAVVVGADMVSVTVLAPGGAFHTPVQTDEVAAELDQVQYHSGRGPCLDAARGDGPGYVASDDLGTETRWPEFAAATRGYGFHAVLSSALFSAAGPDQLSGALNVYSRRVDGLDHADRHTALLLATHGSLALAHARATELADLRRAQFRQAIDSRDVIGQAKGILMSRQGITADEAFDLLRRTSQNLNVRLLDLATTLTARHSELDEH</sequence>
<dbReference type="PROSITE" id="PS50921">
    <property type="entry name" value="ANTAR"/>
    <property type="match status" value="1"/>
</dbReference>
<dbReference type="SMART" id="SM01012">
    <property type="entry name" value="ANTAR"/>
    <property type="match status" value="1"/>
</dbReference>
<dbReference type="PIRSF" id="PIRSF036625">
    <property type="entry name" value="GAF_ANTAR"/>
    <property type="match status" value="1"/>
</dbReference>
<protein>
    <submittedName>
        <fullName evidence="4">ANTAR domain-containing protein</fullName>
    </submittedName>
</protein>
<dbReference type="SUPFAM" id="SSF55781">
    <property type="entry name" value="GAF domain-like"/>
    <property type="match status" value="1"/>
</dbReference>
<dbReference type="InterPro" id="IPR012074">
    <property type="entry name" value="GAF_ANTAR"/>
</dbReference>
<dbReference type="Gene3D" id="3.30.450.40">
    <property type="match status" value="1"/>
</dbReference>
<dbReference type="EMBL" id="FOFV01000009">
    <property type="protein sequence ID" value="SER49258.1"/>
    <property type="molecule type" value="Genomic_DNA"/>
</dbReference>
<proteinExistence type="predicted"/>
<dbReference type="InterPro" id="IPR005561">
    <property type="entry name" value="ANTAR"/>
</dbReference>
<organism evidence="4 5">
    <name type="scientific">Lentzea albida</name>
    <dbReference type="NCBI Taxonomy" id="65499"/>
    <lineage>
        <taxon>Bacteria</taxon>
        <taxon>Bacillati</taxon>
        <taxon>Actinomycetota</taxon>
        <taxon>Actinomycetes</taxon>
        <taxon>Pseudonocardiales</taxon>
        <taxon>Pseudonocardiaceae</taxon>
        <taxon>Lentzea</taxon>
    </lineage>
</organism>
<dbReference type="InterPro" id="IPR036388">
    <property type="entry name" value="WH-like_DNA-bd_sf"/>
</dbReference>
<keyword evidence="1" id="KW-0805">Transcription regulation</keyword>
<evidence type="ECO:0000256" key="1">
    <source>
        <dbReference type="ARBA" id="ARBA00023015"/>
    </source>
</evidence>
<dbReference type="AlphaFoldDB" id="A0A1H9PM54"/>
<dbReference type="SUPFAM" id="SSF52172">
    <property type="entry name" value="CheY-like"/>
    <property type="match status" value="1"/>
</dbReference>
<dbReference type="Gene3D" id="1.10.10.10">
    <property type="entry name" value="Winged helix-like DNA-binding domain superfamily/Winged helix DNA-binding domain"/>
    <property type="match status" value="1"/>
</dbReference>
<keyword evidence="5" id="KW-1185">Reference proteome</keyword>
<dbReference type="Proteomes" id="UP000199503">
    <property type="component" value="Unassembled WGS sequence"/>
</dbReference>
<dbReference type="GO" id="GO:0003723">
    <property type="term" value="F:RNA binding"/>
    <property type="evidence" value="ECO:0007669"/>
    <property type="project" value="InterPro"/>
</dbReference>
<keyword evidence="2" id="KW-0804">Transcription</keyword>
<gene>
    <name evidence="4" type="ORF">SAMN04488000_109176</name>
</gene>
<feature type="domain" description="ANTAR" evidence="3">
    <location>
        <begin position="194"/>
        <end position="255"/>
    </location>
</feature>
<evidence type="ECO:0000313" key="4">
    <source>
        <dbReference type="EMBL" id="SER49258.1"/>
    </source>
</evidence>
<dbReference type="STRING" id="65499.SAMN04488000_109176"/>
<dbReference type="InterPro" id="IPR011006">
    <property type="entry name" value="CheY-like_superfamily"/>
</dbReference>
<name>A0A1H9PM54_9PSEU</name>
<accession>A0A1H9PM54</accession>
<reference evidence="5" key="1">
    <citation type="submission" date="2016-10" db="EMBL/GenBank/DDBJ databases">
        <authorList>
            <person name="Varghese N."/>
            <person name="Submissions S."/>
        </authorList>
    </citation>
    <scope>NUCLEOTIDE SEQUENCE [LARGE SCALE GENOMIC DNA]</scope>
    <source>
        <strain evidence="5">DSM 44437</strain>
    </source>
</reference>
<evidence type="ECO:0000256" key="2">
    <source>
        <dbReference type="ARBA" id="ARBA00023163"/>
    </source>
</evidence>
<evidence type="ECO:0000313" key="5">
    <source>
        <dbReference type="Proteomes" id="UP000199503"/>
    </source>
</evidence>
<dbReference type="Pfam" id="PF03861">
    <property type="entry name" value="ANTAR"/>
    <property type="match status" value="1"/>
</dbReference>